<dbReference type="AlphaFoldDB" id="A0A445MBW8"/>
<gene>
    <name evidence="1" type="ORF">BHM03_00007075</name>
</gene>
<protein>
    <submittedName>
        <fullName evidence="1">Uncharacterized protein</fullName>
    </submittedName>
</protein>
<accession>A0A445MBW8</accession>
<feature type="non-terminal residue" evidence="1">
    <location>
        <position position="1"/>
    </location>
</feature>
<name>A0A445MBW8_ENSVE</name>
<organism evidence="1">
    <name type="scientific">Ensete ventricosum</name>
    <name type="common">Abyssinian banana</name>
    <name type="synonym">Musa ensete</name>
    <dbReference type="NCBI Taxonomy" id="4639"/>
    <lineage>
        <taxon>Eukaryota</taxon>
        <taxon>Viridiplantae</taxon>
        <taxon>Streptophyta</taxon>
        <taxon>Embryophyta</taxon>
        <taxon>Tracheophyta</taxon>
        <taxon>Spermatophyta</taxon>
        <taxon>Magnoliopsida</taxon>
        <taxon>Liliopsida</taxon>
        <taxon>Zingiberales</taxon>
        <taxon>Musaceae</taxon>
        <taxon>Ensete</taxon>
    </lineage>
</organism>
<evidence type="ECO:0000313" key="1">
    <source>
        <dbReference type="EMBL" id="RZR71751.1"/>
    </source>
</evidence>
<reference evidence="1" key="1">
    <citation type="journal article" date="2018" name="Data Brief">
        <title>Genome sequence data from 17 accessions of Ensete ventricosum, a staple food crop for millions in Ethiopia.</title>
        <authorList>
            <person name="Yemataw Z."/>
            <person name="Muzemil S."/>
            <person name="Ambachew D."/>
            <person name="Tripathi L."/>
            <person name="Tesfaye K."/>
            <person name="Chala A."/>
            <person name="Farbos A."/>
            <person name="O'Neill P."/>
            <person name="Moore K."/>
            <person name="Grant M."/>
            <person name="Studholme D.J."/>
        </authorList>
    </citation>
    <scope>NUCLEOTIDE SEQUENCE [LARGE SCALE GENOMIC DNA]</scope>
    <source>
        <tissue evidence="1">Leaf</tissue>
    </source>
</reference>
<dbReference type="Proteomes" id="UP000290560">
    <property type="component" value="Unassembled WGS sequence"/>
</dbReference>
<sequence>LLLNIPSLLPLGTTAAQQQQLADSETNIGASSSFFRRLASPAFLLFQSSNLCRGLRFLAEKPATQQLTYLLCSTVAPLRQCKHGVVLLLLPLSKSPTLDNKDQLVLITFLKLTQ</sequence>
<dbReference type="EMBL" id="KV875579">
    <property type="protein sequence ID" value="RZR71751.1"/>
    <property type="molecule type" value="Genomic_DNA"/>
</dbReference>
<proteinExistence type="predicted"/>